<organism evidence="1 2">
    <name type="scientific">Paracidovorax valerianellae</name>
    <dbReference type="NCBI Taxonomy" id="187868"/>
    <lineage>
        <taxon>Bacteria</taxon>
        <taxon>Pseudomonadati</taxon>
        <taxon>Pseudomonadota</taxon>
        <taxon>Betaproteobacteria</taxon>
        <taxon>Burkholderiales</taxon>
        <taxon>Comamonadaceae</taxon>
        <taxon>Paracidovorax</taxon>
    </lineage>
</organism>
<gene>
    <name evidence="1" type="ORF">SAMN05192589_12412</name>
</gene>
<name>A0A1G7EQY3_9BURK</name>
<reference evidence="1 2" key="1">
    <citation type="submission" date="2016-10" db="EMBL/GenBank/DDBJ databases">
        <authorList>
            <person name="de Groot N.N."/>
        </authorList>
    </citation>
    <scope>NUCLEOTIDE SEQUENCE [LARGE SCALE GENOMIC DNA]</scope>
    <source>
        <strain evidence="1 2">DSM 16619</strain>
    </source>
</reference>
<protein>
    <submittedName>
        <fullName evidence="1">Uncharacterized protein</fullName>
    </submittedName>
</protein>
<dbReference type="AlphaFoldDB" id="A0A1G7EQY3"/>
<dbReference type="STRING" id="187868.SAMN05192589_12412"/>
<proteinExistence type="predicted"/>
<dbReference type="EMBL" id="FMZC01000024">
    <property type="protein sequence ID" value="SDE66029.1"/>
    <property type="molecule type" value="Genomic_DNA"/>
</dbReference>
<sequence>MDSIPEFWPMRAGPAKKVLMNVAFLGRVAEQPLPYLTSDPEEIQHFELLRSAGLLTGTTSVNEEGATVSAQVTDFTPEGRALLAMDVQLQRMHLRGLLRRLSLAA</sequence>
<dbReference type="Proteomes" id="UP000198781">
    <property type="component" value="Unassembled WGS sequence"/>
</dbReference>
<keyword evidence="2" id="KW-1185">Reference proteome</keyword>
<evidence type="ECO:0000313" key="1">
    <source>
        <dbReference type="EMBL" id="SDE66029.1"/>
    </source>
</evidence>
<accession>A0A1G7EQY3</accession>
<evidence type="ECO:0000313" key="2">
    <source>
        <dbReference type="Proteomes" id="UP000198781"/>
    </source>
</evidence>